<dbReference type="SUPFAM" id="SSF47384">
    <property type="entry name" value="Homodimeric domain of signal transducing histidine kinase"/>
    <property type="match status" value="1"/>
</dbReference>
<dbReference type="PRINTS" id="PR00344">
    <property type="entry name" value="BCTRLSENSOR"/>
</dbReference>
<dbReference type="PROSITE" id="PS50109">
    <property type="entry name" value="HIS_KIN"/>
    <property type="match status" value="1"/>
</dbReference>
<dbReference type="InterPro" id="IPR036641">
    <property type="entry name" value="HPT_dom_sf"/>
</dbReference>
<accession>A0A1E8F8R8</accession>
<dbReference type="InterPro" id="IPR029151">
    <property type="entry name" value="Sensor-like_sf"/>
</dbReference>
<proteinExistence type="predicted"/>
<name>A0A1E8F8R8_9ALTE</name>
<gene>
    <name evidence="21" type="ORF">BFC17_07590</name>
</gene>
<dbReference type="GO" id="GO:0005886">
    <property type="term" value="C:plasma membrane"/>
    <property type="evidence" value="ECO:0007669"/>
    <property type="project" value="UniProtKB-SubCell"/>
</dbReference>
<dbReference type="InterPro" id="IPR048760">
    <property type="entry name" value="VP0354-like_sensor_dom"/>
</dbReference>
<evidence type="ECO:0000256" key="15">
    <source>
        <dbReference type="PROSITE-ProRule" id="PRU00169"/>
    </source>
</evidence>
<dbReference type="STRING" id="1856405.BFC17_07590"/>
<dbReference type="InterPro" id="IPR011006">
    <property type="entry name" value="CheY-like_superfamily"/>
</dbReference>
<evidence type="ECO:0000256" key="5">
    <source>
        <dbReference type="ARBA" id="ARBA00022553"/>
    </source>
</evidence>
<evidence type="ECO:0000256" key="11">
    <source>
        <dbReference type="ARBA" id="ARBA00022989"/>
    </source>
</evidence>
<dbReference type="SMART" id="SM00388">
    <property type="entry name" value="HisKA"/>
    <property type="match status" value="1"/>
</dbReference>
<dbReference type="SUPFAM" id="SSF103190">
    <property type="entry name" value="Sensory domain-like"/>
    <property type="match status" value="1"/>
</dbReference>
<organism evidence="21 22">
    <name type="scientific">Alteromonas lipolytica</name>
    <dbReference type="NCBI Taxonomy" id="1856405"/>
    <lineage>
        <taxon>Bacteria</taxon>
        <taxon>Pseudomonadati</taxon>
        <taxon>Pseudomonadota</taxon>
        <taxon>Gammaproteobacteria</taxon>
        <taxon>Alteromonadales</taxon>
        <taxon>Alteromonadaceae</taxon>
        <taxon>Alteromonas/Salinimonas group</taxon>
        <taxon>Alteromonas</taxon>
    </lineage>
</organism>
<dbReference type="Pfam" id="PF01627">
    <property type="entry name" value="Hpt"/>
    <property type="match status" value="1"/>
</dbReference>
<dbReference type="InterPro" id="IPR035965">
    <property type="entry name" value="PAS-like_dom_sf"/>
</dbReference>
<dbReference type="CDD" id="cd00130">
    <property type="entry name" value="PAS"/>
    <property type="match status" value="1"/>
</dbReference>
<dbReference type="SUPFAM" id="SSF47226">
    <property type="entry name" value="Histidine-containing phosphotransfer domain, HPT domain"/>
    <property type="match status" value="1"/>
</dbReference>
<feature type="coiled-coil region" evidence="16">
    <location>
        <begin position="465"/>
        <end position="499"/>
    </location>
</feature>
<dbReference type="EMBL" id="MJIC01000020">
    <property type="protein sequence ID" value="OFI32305.1"/>
    <property type="molecule type" value="Genomic_DNA"/>
</dbReference>
<keyword evidence="16" id="KW-0175">Coiled coil</keyword>
<dbReference type="InterPro" id="IPR036890">
    <property type="entry name" value="HATPase_C_sf"/>
</dbReference>
<dbReference type="EC" id="2.7.13.3" evidence="3"/>
<reference evidence="21 22" key="1">
    <citation type="submission" date="2016-09" db="EMBL/GenBank/DDBJ databases">
        <title>Alteromonas lipolytica, a new species isolated from sea water.</title>
        <authorList>
            <person name="Wu Y.-H."/>
            <person name="Cheng H."/>
            <person name="Xu X.-W."/>
        </authorList>
    </citation>
    <scope>NUCLEOTIDE SEQUENCE [LARGE SCALE GENOMIC DNA]</scope>
    <source>
        <strain evidence="21 22">JW12</strain>
    </source>
</reference>
<dbReference type="SMART" id="SM00387">
    <property type="entry name" value="HATPase_c"/>
    <property type="match status" value="1"/>
</dbReference>
<dbReference type="Pfam" id="PF00512">
    <property type="entry name" value="HisKA"/>
    <property type="match status" value="1"/>
</dbReference>
<dbReference type="CDD" id="cd16922">
    <property type="entry name" value="HATPase_EvgS-ArcB-TorS-like"/>
    <property type="match status" value="1"/>
</dbReference>
<dbReference type="PROSITE" id="PS50894">
    <property type="entry name" value="HPT"/>
    <property type="match status" value="1"/>
</dbReference>
<evidence type="ECO:0000256" key="13">
    <source>
        <dbReference type="ARBA" id="ARBA00023136"/>
    </source>
</evidence>
<dbReference type="AlphaFoldDB" id="A0A1E8F8R8"/>
<feature type="domain" description="Response regulatory" evidence="19">
    <location>
        <begin position="889"/>
        <end position="1010"/>
    </location>
</feature>
<sequence>MGYTKLSRVMYLVVIIVVIAIGIITDSQLKKSLDKVVAEDANNNLREIDGMITHEYESFLDEIAFLYTTPPISGLTRAAQHNGIDPRDGTTTALWKDRLTQIFKGFMENHREYFQLRVIDATGQEFIRVDRAHGRISAVDSNDLQNKSDRYYFQDTMALSEGDIFTSVIDLNKEFGKLSIPYRPTVRFARPIFDDDNQPFGMIIANIDVKGLLDSLNRLVGDYMQIIIADGDGYFVKHPIDALQYSRNLSPNSKFSTTYAPVTTLPLNRYGQYKVIPNNALLWGMGQEIVASSDPSGGALSSYVFVTDDYYQQALMTKRFETFTGLAVLLCLALFALYRQNRHSHQLTASLAISDEAKAAVDVAKDSIVTVNKHWQINTVNRAFERTFHVTSDEMVGVTLPAFIKQLSGTDLSEKIDSMTNASRQFECTWARDIDTPDEKWFSCMVNPILSPHTNARYAVVIRDITAERLAMTTVEQANKKLEEQVASRTKELETARDKALEVSTLKTNFISTISHEMRTPLNGIVGATGLLKAEPLNTRQHKFVQMAENSVDTLKRLINDVLDLSKIEAGKLELSFKFFNPEALFESITSTMSVVAYEKDLGFYIDTTDIHFSSIYSDPYRLTQVINNLLSNAIKFSAEGHISVKAWSTQKEDKGWLCFEVSDTGTGISKSNQQKLFAAFTQADETIAASFGGSGLGLSICREILTLLGGTISLQSEEGVGTQFLVELPVDEWKDKPSESFERLSGKEIGMAIDALPLSMTISNLIEHTGGKVVRLSQPFTAVTLDKLDFVFVNTNHSFYQAVIDEWMKICEHTKARLVIIANPAHPCKQPPPNGKTLVEPVYRSMFLSVVTNERIENETFTQITDERRRSAHEHSLSNEQIEPLGLNVLVVDDNEINRQVASYIMEPLDITTTIAENGLEAIDVLRDASPAIDVILMDCNMPVLNGYESTRAIRAGDAGEQYQSVPIIAMTANAMKGESDKCYQAGMNDYITKPVDPAVLFSKLNNIKQTKASVLAPEAENKAPVDPSLWDKEGVIARLSGNEDLLEKLMHLFLRDYQSKLMALENAVKSDDRDALKFSAHAYKGNAADIGAIKLSELLEVLDDNASQLTIEEIQSIFTEVKMVSKLTAQVFEIYLNQGH</sequence>
<dbReference type="SUPFAM" id="SSF55874">
    <property type="entry name" value="ATPase domain of HSP90 chaperone/DNA topoisomerase II/histidine kinase"/>
    <property type="match status" value="1"/>
</dbReference>
<dbReference type="Pfam" id="PF08448">
    <property type="entry name" value="PAS_4"/>
    <property type="match status" value="1"/>
</dbReference>
<dbReference type="InterPro" id="IPR004358">
    <property type="entry name" value="Sig_transdc_His_kin-like_C"/>
</dbReference>
<evidence type="ECO:0000313" key="21">
    <source>
        <dbReference type="EMBL" id="OFI32305.1"/>
    </source>
</evidence>
<evidence type="ECO:0000256" key="4">
    <source>
        <dbReference type="ARBA" id="ARBA00022475"/>
    </source>
</evidence>
<dbReference type="Gene3D" id="3.30.565.10">
    <property type="entry name" value="Histidine kinase-like ATPase, C-terminal domain"/>
    <property type="match status" value="1"/>
</dbReference>
<evidence type="ECO:0000256" key="12">
    <source>
        <dbReference type="ARBA" id="ARBA00023012"/>
    </source>
</evidence>
<dbReference type="InterPro" id="IPR005467">
    <property type="entry name" value="His_kinase_dom"/>
</dbReference>
<feature type="domain" description="Histidine kinase" evidence="18">
    <location>
        <begin position="513"/>
        <end position="733"/>
    </location>
</feature>
<keyword evidence="9" id="KW-0418">Kinase</keyword>
<dbReference type="RefSeq" id="WP_070178550.1">
    <property type="nucleotide sequence ID" value="NZ_BMJR01000013.1"/>
</dbReference>
<dbReference type="Gene3D" id="1.10.287.130">
    <property type="match status" value="1"/>
</dbReference>
<keyword evidence="12" id="KW-0902">Two-component regulatory system</keyword>
<evidence type="ECO:0000256" key="9">
    <source>
        <dbReference type="ARBA" id="ARBA00022777"/>
    </source>
</evidence>
<dbReference type="SUPFAM" id="SSF52172">
    <property type="entry name" value="CheY-like"/>
    <property type="match status" value="1"/>
</dbReference>
<dbReference type="GO" id="GO:0000155">
    <property type="term" value="F:phosphorelay sensor kinase activity"/>
    <property type="evidence" value="ECO:0007669"/>
    <property type="project" value="InterPro"/>
</dbReference>
<evidence type="ECO:0000256" key="6">
    <source>
        <dbReference type="ARBA" id="ARBA00022679"/>
    </source>
</evidence>
<dbReference type="Gene3D" id="3.30.450.20">
    <property type="entry name" value="PAS domain"/>
    <property type="match status" value="2"/>
</dbReference>
<dbReference type="InterPro" id="IPR008207">
    <property type="entry name" value="Sig_transdc_His_kin_Hpt_dom"/>
</dbReference>
<keyword evidence="4" id="KW-1003">Cell membrane</keyword>
<keyword evidence="7 17" id="KW-0812">Transmembrane</keyword>
<evidence type="ECO:0000256" key="17">
    <source>
        <dbReference type="SAM" id="Phobius"/>
    </source>
</evidence>
<keyword evidence="10" id="KW-0067">ATP-binding</keyword>
<dbReference type="Pfam" id="PF02518">
    <property type="entry name" value="HATPase_c"/>
    <property type="match status" value="1"/>
</dbReference>
<comment type="subcellular location">
    <subcellularLocation>
        <location evidence="2">Cell membrane</location>
        <topology evidence="2">Multi-pass membrane protein</topology>
    </subcellularLocation>
</comment>
<dbReference type="GO" id="GO:0005524">
    <property type="term" value="F:ATP binding"/>
    <property type="evidence" value="ECO:0007669"/>
    <property type="project" value="UniProtKB-KW"/>
</dbReference>
<evidence type="ECO:0000256" key="2">
    <source>
        <dbReference type="ARBA" id="ARBA00004651"/>
    </source>
</evidence>
<dbReference type="InterPro" id="IPR000014">
    <property type="entry name" value="PAS"/>
</dbReference>
<keyword evidence="22" id="KW-1185">Reference proteome</keyword>
<feature type="modified residue" description="Phosphohistidine" evidence="14">
    <location>
        <position position="1083"/>
    </location>
</feature>
<dbReference type="PANTHER" id="PTHR45339:SF1">
    <property type="entry name" value="HYBRID SIGNAL TRANSDUCTION HISTIDINE KINASE J"/>
    <property type="match status" value="1"/>
</dbReference>
<evidence type="ECO:0000256" key="8">
    <source>
        <dbReference type="ARBA" id="ARBA00022741"/>
    </source>
</evidence>
<protein>
    <recommendedName>
        <fullName evidence="3">histidine kinase</fullName>
        <ecNumber evidence="3">2.7.13.3</ecNumber>
    </recommendedName>
</protein>
<dbReference type="InterPro" id="IPR001789">
    <property type="entry name" value="Sig_transdc_resp-reg_receiver"/>
</dbReference>
<feature type="transmembrane region" description="Helical" evidence="17">
    <location>
        <begin position="6"/>
        <end position="25"/>
    </location>
</feature>
<comment type="catalytic activity">
    <reaction evidence="1">
        <text>ATP + protein L-histidine = ADP + protein N-phospho-L-histidine.</text>
        <dbReference type="EC" id="2.7.13.3"/>
    </reaction>
</comment>
<evidence type="ECO:0000256" key="14">
    <source>
        <dbReference type="PROSITE-ProRule" id="PRU00110"/>
    </source>
</evidence>
<dbReference type="NCBIfam" id="TIGR00229">
    <property type="entry name" value="sensory_box"/>
    <property type="match status" value="1"/>
</dbReference>
<dbReference type="CDD" id="cd12914">
    <property type="entry name" value="PDC1_DGC_like"/>
    <property type="match status" value="1"/>
</dbReference>
<dbReference type="InterPro" id="IPR003594">
    <property type="entry name" value="HATPase_dom"/>
</dbReference>
<dbReference type="SUPFAM" id="SSF55785">
    <property type="entry name" value="PYP-like sensor domain (PAS domain)"/>
    <property type="match status" value="1"/>
</dbReference>
<keyword evidence="6" id="KW-0808">Transferase</keyword>
<dbReference type="Pfam" id="PF00072">
    <property type="entry name" value="Response_reg"/>
    <property type="match status" value="1"/>
</dbReference>
<dbReference type="InterPro" id="IPR036097">
    <property type="entry name" value="HisK_dim/P_sf"/>
</dbReference>
<dbReference type="SMART" id="SM00448">
    <property type="entry name" value="REC"/>
    <property type="match status" value="1"/>
</dbReference>
<dbReference type="Gene3D" id="1.20.120.160">
    <property type="entry name" value="HPT domain"/>
    <property type="match status" value="1"/>
</dbReference>
<evidence type="ECO:0000259" key="19">
    <source>
        <dbReference type="PROSITE" id="PS50110"/>
    </source>
</evidence>
<keyword evidence="5 15" id="KW-0597">Phosphoprotein</keyword>
<dbReference type="InterPro" id="IPR013656">
    <property type="entry name" value="PAS_4"/>
</dbReference>
<dbReference type="PANTHER" id="PTHR45339">
    <property type="entry name" value="HYBRID SIGNAL TRANSDUCTION HISTIDINE KINASE J"/>
    <property type="match status" value="1"/>
</dbReference>
<dbReference type="InterPro" id="IPR003661">
    <property type="entry name" value="HisK_dim/P_dom"/>
</dbReference>
<comment type="caution">
    <text evidence="21">The sequence shown here is derived from an EMBL/GenBank/DDBJ whole genome shotgun (WGS) entry which is preliminary data.</text>
</comment>
<evidence type="ECO:0000256" key="1">
    <source>
        <dbReference type="ARBA" id="ARBA00000085"/>
    </source>
</evidence>
<dbReference type="PROSITE" id="PS50110">
    <property type="entry name" value="RESPONSE_REGULATORY"/>
    <property type="match status" value="1"/>
</dbReference>
<dbReference type="Gene3D" id="3.40.50.2300">
    <property type="match status" value="1"/>
</dbReference>
<evidence type="ECO:0000256" key="10">
    <source>
        <dbReference type="ARBA" id="ARBA00022840"/>
    </source>
</evidence>
<evidence type="ECO:0000259" key="20">
    <source>
        <dbReference type="PROSITE" id="PS50894"/>
    </source>
</evidence>
<dbReference type="CDD" id="cd00082">
    <property type="entry name" value="HisKA"/>
    <property type="match status" value="1"/>
</dbReference>
<evidence type="ECO:0000313" key="22">
    <source>
        <dbReference type="Proteomes" id="UP000176037"/>
    </source>
</evidence>
<feature type="modified residue" description="4-aspartylphosphate" evidence="15">
    <location>
        <position position="940"/>
    </location>
</feature>
<dbReference type="FunFam" id="1.10.287.130:FF:000004">
    <property type="entry name" value="Ethylene receptor 1"/>
    <property type="match status" value="1"/>
</dbReference>
<evidence type="ECO:0000256" key="7">
    <source>
        <dbReference type="ARBA" id="ARBA00022692"/>
    </source>
</evidence>
<keyword evidence="8" id="KW-0547">Nucleotide-binding</keyword>
<dbReference type="FunFam" id="3.30.565.10:FF:000010">
    <property type="entry name" value="Sensor histidine kinase RcsC"/>
    <property type="match status" value="1"/>
</dbReference>
<evidence type="ECO:0000256" key="3">
    <source>
        <dbReference type="ARBA" id="ARBA00012438"/>
    </source>
</evidence>
<dbReference type="OrthoDB" id="9810730at2"/>
<keyword evidence="13 17" id="KW-0472">Membrane</keyword>
<dbReference type="Pfam" id="PF21623">
    <property type="entry name" value="HK_sensor_dom_bact"/>
    <property type="match status" value="1"/>
</dbReference>
<evidence type="ECO:0000259" key="18">
    <source>
        <dbReference type="PROSITE" id="PS50109"/>
    </source>
</evidence>
<evidence type="ECO:0000256" key="16">
    <source>
        <dbReference type="SAM" id="Coils"/>
    </source>
</evidence>
<feature type="domain" description="HPt" evidence="20">
    <location>
        <begin position="1044"/>
        <end position="1137"/>
    </location>
</feature>
<dbReference type="CDD" id="cd17546">
    <property type="entry name" value="REC_hyHK_CKI1_RcsC-like"/>
    <property type="match status" value="1"/>
</dbReference>
<dbReference type="Proteomes" id="UP000176037">
    <property type="component" value="Unassembled WGS sequence"/>
</dbReference>
<keyword evidence="11 17" id="KW-1133">Transmembrane helix</keyword>